<proteinExistence type="predicted"/>
<dbReference type="AlphaFoldDB" id="A0A285N677"/>
<keyword evidence="1" id="KW-1133">Transmembrane helix</keyword>
<dbReference type="OrthoDB" id="9816009at2"/>
<accession>A0A285N677</accession>
<name>A0A285N677_9HYPH</name>
<gene>
    <name evidence="2" type="ORF">SAMN06265368_0003</name>
</gene>
<organism evidence="2 3">
    <name type="scientific">Cohaesibacter gelatinilyticus</name>
    <dbReference type="NCBI Taxonomy" id="372072"/>
    <lineage>
        <taxon>Bacteria</taxon>
        <taxon>Pseudomonadati</taxon>
        <taxon>Pseudomonadota</taxon>
        <taxon>Alphaproteobacteria</taxon>
        <taxon>Hyphomicrobiales</taxon>
        <taxon>Cohaesibacteraceae</taxon>
    </lineage>
</organism>
<reference evidence="2 3" key="1">
    <citation type="submission" date="2017-09" db="EMBL/GenBank/DDBJ databases">
        <authorList>
            <person name="Ehlers B."/>
            <person name="Leendertz F.H."/>
        </authorList>
    </citation>
    <scope>NUCLEOTIDE SEQUENCE [LARGE SCALE GENOMIC DNA]</scope>
    <source>
        <strain evidence="2 3">DSM 18289</strain>
    </source>
</reference>
<sequence length="195" mass="22574">MLDTENLTSFGKYFTTIMRDRGFKSDEQLVRRAMQVQEHLTPRVNVQRRTINNWRNDKSTPRDISDQQFQLVAQALKLSDQEIQAIENLINDDAPPQKQPGENEPQFVQDRYKINFKYVGFGGIFILFLGLAIIFLVMSENQTISYADQIPPTQLRVFEDGFVLPNSDNQVISEIQLQELSGWELYVLGALRCQK</sequence>
<evidence type="ECO:0000313" key="2">
    <source>
        <dbReference type="EMBL" id="SNZ04985.1"/>
    </source>
</evidence>
<protein>
    <submittedName>
        <fullName evidence="2">Uncharacterized protein</fullName>
    </submittedName>
</protein>
<dbReference type="EMBL" id="OBEL01000001">
    <property type="protein sequence ID" value="SNZ04985.1"/>
    <property type="molecule type" value="Genomic_DNA"/>
</dbReference>
<keyword evidence="1" id="KW-0812">Transmembrane</keyword>
<keyword evidence="3" id="KW-1185">Reference proteome</keyword>
<evidence type="ECO:0000313" key="3">
    <source>
        <dbReference type="Proteomes" id="UP000219439"/>
    </source>
</evidence>
<keyword evidence="1" id="KW-0472">Membrane</keyword>
<dbReference type="Proteomes" id="UP000219439">
    <property type="component" value="Unassembled WGS sequence"/>
</dbReference>
<feature type="transmembrane region" description="Helical" evidence="1">
    <location>
        <begin position="118"/>
        <end position="138"/>
    </location>
</feature>
<evidence type="ECO:0000256" key="1">
    <source>
        <dbReference type="SAM" id="Phobius"/>
    </source>
</evidence>